<evidence type="ECO:0000313" key="5">
    <source>
        <dbReference type="Proteomes" id="UP000028999"/>
    </source>
</evidence>
<dbReference type="InterPro" id="IPR032675">
    <property type="entry name" value="LRR_dom_sf"/>
</dbReference>
<dbReference type="Proteomes" id="UP000028999">
    <property type="component" value="Unassembled WGS sequence"/>
</dbReference>
<dbReference type="Proteomes" id="UP001295469">
    <property type="component" value="Chromosome C05"/>
</dbReference>
<dbReference type="OMA" id="ARQNNVW"/>
<accession>A0A078GX34</accession>
<dbReference type="Pfam" id="PF23247">
    <property type="entry name" value="LRR_RPS2"/>
    <property type="match status" value="1"/>
</dbReference>
<dbReference type="STRING" id="3708.A0A078GX34"/>
<dbReference type="InterPro" id="IPR050905">
    <property type="entry name" value="Plant_NBS-LRR"/>
</dbReference>
<dbReference type="SUPFAM" id="SSF52058">
    <property type="entry name" value="L domain-like"/>
    <property type="match status" value="1"/>
</dbReference>
<dbReference type="EMBL" id="LK032248">
    <property type="protein sequence ID" value="CDY30061.1"/>
    <property type="molecule type" value="Genomic_DNA"/>
</dbReference>
<dbReference type="Gene3D" id="3.80.10.10">
    <property type="entry name" value="Ribonuclease Inhibitor"/>
    <property type="match status" value="1"/>
</dbReference>
<dbReference type="PANTHER" id="PTHR33463">
    <property type="entry name" value="NB-ARC DOMAIN-CONTAINING PROTEIN-RELATED"/>
    <property type="match status" value="1"/>
</dbReference>
<reference evidence="3" key="3">
    <citation type="submission" date="2021-01" db="EMBL/GenBank/DDBJ databases">
        <authorList>
            <consortium name="Genoscope - CEA"/>
            <person name="William W."/>
        </authorList>
    </citation>
    <scope>NUCLEOTIDE SEQUENCE</scope>
</reference>
<gene>
    <name evidence="4" type="primary">BnaC05g09590D</name>
    <name evidence="3" type="ORF">DARMORV10_C05P10930.1</name>
    <name evidence="4" type="ORF">GSBRNA2T00044612001</name>
</gene>
<dbReference type="Gramene" id="CDY30061">
    <property type="protein sequence ID" value="CDY30061"/>
    <property type="gene ID" value="GSBRNA2T00044612001"/>
</dbReference>
<name>A0A078GX34_BRANA</name>
<dbReference type="InterPro" id="IPR057135">
    <property type="entry name" value="At4g27190-like_LRR"/>
</dbReference>
<protein>
    <submittedName>
        <fullName evidence="3">(rape) hypothetical protein</fullName>
    </submittedName>
    <submittedName>
        <fullName evidence="4">BnaC05g09590D protein</fullName>
    </submittedName>
</protein>
<reference evidence="4" key="2">
    <citation type="submission" date="2014-06" db="EMBL/GenBank/DDBJ databases">
        <authorList>
            <person name="Genoscope - CEA"/>
        </authorList>
    </citation>
    <scope>NUCLEOTIDE SEQUENCE</scope>
</reference>
<dbReference type="PANTHER" id="PTHR33463:SF221">
    <property type="entry name" value="LEUCINE-RICH REPEAT DOMAIN, L DOMAIN-CONTAINING PROTEIN"/>
    <property type="match status" value="1"/>
</dbReference>
<evidence type="ECO:0000256" key="1">
    <source>
        <dbReference type="ARBA" id="ARBA00022821"/>
    </source>
</evidence>
<reference evidence="4 5" key="1">
    <citation type="journal article" date="2014" name="Science">
        <title>Plant genetics. Early allopolyploid evolution in the post-Neolithic Brassica napus oilseed genome.</title>
        <authorList>
            <person name="Chalhoub B."/>
            <person name="Denoeud F."/>
            <person name="Liu S."/>
            <person name="Parkin I.A."/>
            <person name="Tang H."/>
            <person name="Wang X."/>
            <person name="Chiquet J."/>
            <person name="Belcram H."/>
            <person name="Tong C."/>
            <person name="Samans B."/>
            <person name="Correa M."/>
            <person name="Da Silva C."/>
            <person name="Just J."/>
            <person name="Falentin C."/>
            <person name="Koh C.S."/>
            <person name="Le Clainche I."/>
            <person name="Bernard M."/>
            <person name="Bento P."/>
            <person name="Noel B."/>
            <person name="Labadie K."/>
            <person name="Alberti A."/>
            <person name="Charles M."/>
            <person name="Arnaud D."/>
            <person name="Guo H."/>
            <person name="Daviaud C."/>
            <person name="Alamery S."/>
            <person name="Jabbari K."/>
            <person name="Zhao M."/>
            <person name="Edger P.P."/>
            <person name="Chelaifa H."/>
            <person name="Tack D."/>
            <person name="Lassalle G."/>
            <person name="Mestiri I."/>
            <person name="Schnel N."/>
            <person name="Le Paslier M.C."/>
            <person name="Fan G."/>
            <person name="Renault V."/>
            <person name="Bayer P.E."/>
            <person name="Golicz A.A."/>
            <person name="Manoli S."/>
            <person name="Lee T.H."/>
            <person name="Thi V.H."/>
            <person name="Chalabi S."/>
            <person name="Hu Q."/>
            <person name="Fan C."/>
            <person name="Tollenaere R."/>
            <person name="Lu Y."/>
            <person name="Battail C."/>
            <person name="Shen J."/>
            <person name="Sidebottom C.H."/>
            <person name="Wang X."/>
            <person name="Canaguier A."/>
            <person name="Chauveau A."/>
            <person name="Berard A."/>
            <person name="Deniot G."/>
            <person name="Guan M."/>
            <person name="Liu Z."/>
            <person name="Sun F."/>
            <person name="Lim Y.P."/>
            <person name="Lyons E."/>
            <person name="Town C.D."/>
            <person name="Bancroft I."/>
            <person name="Wang X."/>
            <person name="Meng J."/>
            <person name="Ma J."/>
            <person name="Pires J.C."/>
            <person name="King G.J."/>
            <person name="Brunel D."/>
            <person name="Delourme R."/>
            <person name="Renard M."/>
            <person name="Aury J.M."/>
            <person name="Adams K.L."/>
            <person name="Batley J."/>
            <person name="Snowdon R.J."/>
            <person name="Tost J."/>
            <person name="Edwards D."/>
            <person name="Zhou Y."/>
            <person name="Hua W."/>
            <person name="Sharpe A.G."/>
            <person name="Paterson A.H."/>
            <person name="Guan C."/>
            <person name="Wincker P."/>
        </authorList>
    </citation>
    <scope>NUCLEOTIDE SEQUENCE [LARGE SCALE GENOMIC DNA]</scope>
    <source>
        <strain evidence="5">cv. Darmor-bzh</strain>
    </source>
</reference>
<evidence type="ECO:0000259" key="2">
    <source>
        <dbReference type="Pfam" id="PF23247"/>
    </source>
</evidence>
<evidence type="ECO:0000313" key="4">
    <source>
        <dbReference type="EMBL" id="CDY30061.1"/>
    </source>
</evidence>
<keyword evidence="5" id="KW-1185">Reference proteome</keyword>
<dbReference type="PaxDb" id="3708-A0A078GX34"/>
<keyword evidence="1" id="KW-0611">Plant defense</keyword>
<sequence length="255" mass="29400">MARQNNVWGRVEELERLESLNIDISSSSALEELFRADELAGCIKEVCIRDVKEEAYKTLVLPTMERLSKLIIRSCDISEIEIGRTPCDIILTRTRLRNLTSVIITGCNGLKDLTWLLLVPNLTHLELQCLEKVEEIISEERVASSVTDEPKARGMNTPFQKLERLELINLPRLKRIYWSPLLFPCLKKIVVEKCPKLRKLPLSFKSCVGGGEELVINYRDDQWFKRVRWEDKATKDRFLPCCEKLLTSYSEGNSS</sequence>
<feature type="domain" description="Disease resistance protein At4g27190-like leucine-rich repeats" evidence="2">
    <location>
        <begin position="95"/>
        <end position="204"/>
    </location>
</feature>
<dbReference type="EMBL" id="HG994369">
    <property type="protein sequence ID" value="CAF1925223.1"/>
    <property type="molecule type" value="Genomic_DNA"/>
</dbReference>
<dbReference type="AlphaFoldDB" id="A0A078GX34"/>
<proteinExistence type="predicted"/>
<evidence type="ECO:0000313" key="3">
    <source>
        <dbReference type="EMBL" id="CAF1925223.1"/>
    </source>
</evidence>
<organism evidence="4 5">
    <name type="scientific">Brassica napus</name>
    <name type="common">Rape</name>
    <dbReference type="NCBI Taxonomy" id="3708"/>
    <lineage>
        <taxon>Eukaryota</taxon>
        <taxon>Viridiplantae</taxon>
        <taxon>Streptophyta</taxon>
        <taxon>Embryophyta</taxon>
        <taxon>Tracheophyta</taxon>
        <taxon>Spermatophyta</taxon>
        <taxon>Magnoliopsida</taxon>
        <taxon>eudicotyledons</taxon>
        <taxon>Gunneridae</taxon>
        <taxon>Pentapetalae</taxon>
        <taxon>rosids</taxon>
        <taxon>malvids</taxon>
        <taxon>Brassicales</taxon>
        <taxon>Brassicaceae</taxon>
        <taxon>Brassiceae</taxon>
        <taxon>Brassica</taxon>
    </lineage>
</organism>